<name>A0A191MXI8_CRYPA</name>
<dbReference type="InterPro" id="IPR035901">
    <property type="entry name" value="GIY-YIG_endonuc_sf"/>
</dbReference>
<keyword evidence="1" id="KW-0378">Hydrolase</keyword>
<keyword evidence="1" id="KW-0255">Endonuclease</keyword>
<reference evidence="1" key="1">
    <citation type="journal article" date="2016" name="PLoS ONE">
        <title>Intron Derived Size Polymorphism in the Mitochondrial Genomes of Closely Related Chrysoporthe Species.</title>
        <authorList>
            <person name="Kanzi A.M."/>
            <person name="Wingfield B.D."/>
            <person name="Steenkamp E.T."/>
            <person name="Naidoo S."/>
            <person name="van der Merwe N.A."/>
        </authorList>
    </citation>
    <scope>NUCLEOTIDE SEQUENCE</scope>
</reference>
<dbReference type="Gene3D" id="3.40.1440.10">
    <property type="entry name" value="GIY-YIG endonuclease"/>
    <property type="match status" value="1"/>
</dbReference>
<keyword evidence="1" id="KW-0540">Nuclease</keyword>
<protein>
    <submittedName>
        <fullName evidence="1">GIY-YIG endonuclease</fullName>
    </submittedName>
</protein>
<proteinExistence type="predicted"/>
<sequence length="179" mass="20601">MANFLNVASTKTKLAPHSLSYSRFFDFSLLFVDYVPNKVSKNLRIGKILSSGSWIAFGLPKKRLFSSENFNFHVKEDISLSYISKLGTRTYENPAIPESRELIRRDNKGKIGVYCWFNNVNDKYYIGSGDPLYVRLSDYYQDWYYLSRASTYIVRAISKHGMNKFSFPAGTSRSPLGRP</sequence>
<evidence type="ECO:0000313" key="1">
    <source>
        <dbReference type="EMBL" id="AMX22283.1"/>
    </source>
</evidence>
<dbReference type="AlphaFoldDB" id="A0A191MXI8"/>
<gene>
    <name evidence="1" type="primary">orf179</name>
</gene>
<dbReference type="GO" id="GO:0004519">
    <property type="term" value="F:endonuclease activity"/>
    <property type="evidence" value="ECO:0007669"/>
    <property type="project" value="UniProtKB-KW"/>
</dbReference>
<dbReference type="SUPFAM" id="SSF82771">
    <property type="entry name" value="GIY-YIG endonuclease"/>
    <property type="match status" value="1"/>
</dbReference>
<organism evidence="1">
    <name type="scientific">Cryphonectria parasitica</name>
    <name type="common">Chestnut blight fungus</name>
    <name type="synonym">Endothia parasitica</name>
    <dbReference type="NCBI Taxonomy" id="5116"/>
    <lineage>
        <taxon>Eukaryota</taxon>
        <taxon>Fungi</taxon>
        <taxon>Dikarya</taxon>
        <taxon>Ascomycota</taxon>
        <taxon>Pezizomycotina</taxon>
        <taxon>Sordariomycetes</taxon>
        <taxon>Sordariomycetidae</taxon>
        <taxon>Diaporthales</taxon>
        <taxon>Cryphonectriaceae</taxon>
        <taxon>Cryphonectria-Endothia species complex</taxon>
        <taxon>Cryphonectria</taxon>
    </lineage>
</organism>
<accession>A0A191MXI8</accession>
<geneLocation type="mitochondrion" evidence="1"/>
<keyword evidence="1" id="KW-0496">Mitochondrion</keyword>
<dbReference type="EMBL" id="KT428651">
    <property type="protein sequence ID" value="AMX22283.1"/>
    <property type="molecule type" value="Genomic_DNA"/>
</dbReference>